<keyword evidence="1" id="KW-0472">Membrane</keyword>
<dbReference type="RefSeq" id="WP_191098591.1">
    <property type="nucleotide sequence ID" value="NZ_JACXXF010000001.1"/>
</dbReference>
<feature type="transmembrane region" description="Helical" evidence="1">
    <location>
        <begin position="12"/>
        <end position="29"/>
    </location>
</feature>
<reference evidence="2 3" key="1">
    <citation type="submission" date="2020-09" db="EMBL/GenBank/DDBJ databases">
        <title>Bacillus nautilus sp. nov., Chryseoglobus crepusculi sp. nov, and Psychrobacter noctis sp. nov., isolated from deep-sea sponges from the equatorial Atlantic.</title>
        <authorList>
            <person name="Stennett H.L."/>
            <person name="Williams S.E."/>
        </authorList>
    </citation>
    <scope>NUCLEOTIDE SEQUENCE [LARGE SCALE GENOMIC DNA]</scope>
    <source>
        <strain evidence="2 3">28M-24</strain>
    </source>
</reference>
<name>A0ABR8LPV1_9FLAO</name>
<accession>A0ABR8LPV1</accession>
<sequence>MTINNKLISKGFILAGIMNCSVLLFSRGFTNKTINTYDPDVMSNFGMVMILIWGLAYISVAYKFQNVKWLVFIFAIEKLIYGYVWLQWITTNDVSIVYDKDKMAGIFYSIYGINDWLFCVFFLFVFIRLLRQQ</sequence>
<keyword evidence="3" id="KW-1185">Reference proteome</keyword>
<feature type="transmembrane region" description="Helical" evidence="1">
    <location>
        <begin position="106"/>
        <end position="130"/>
    </location>
</feature>
<comment type="caution">
    <text evidence="2">The sequence shown here is derived from an EMBL/GenBank/DDBJ whole genome shotgun (WGS) entry which is preliminary data.</text>
</comment>
<organism evidence="2 3">
    <name type="scientific">Olleya marilimosa</name>
    <dbReference type="NCBI Taxonomy" id="272164"/>
    <lineage>
        <taxon>Bacteria</taxon>
        <taxon>Pseudomonadati</taxon>
        <taxon>Bacteroidota</taxon>
        <taxon>Flavobacteriia</taxon>
        <taxon>Flavobacteriales</taxon>
        <taxon>Flavobacteriaceae</taxon>
    </lineage>
</organism>
<keyword evidence="1" id="KW-0812">Transmembrane</keyword>
<keyword evidence="1" id="KW-1133">Transmembrane helix</keyword>
<evidence type="ECO:0000313" key="3">
    <source>
        <dbReference type="Proteomes" id="UP000627521"/>
    </source>
</evidence>
<gene>
    <name evidence="2" type="ORF">IEG06_00195</name>
</gene>
<dbReference type="Proteomes" id="UP000627521">
    <property type="component" value="Unassembled WGS sequence"/>
</dbReference>
<evidence type="ECO:0000256" key="1">
    <source>
        <dbReference type="SAM" id="Phobius"/>
    </source>
</evidence>
<feature type="transmembrane region" description="Helical" evidence="1">
    <location>
        <begin position="69"/>
        <end position="86"/>
    </location>
</feature>
<feature type="transmembrane region" description="Helical" evidence="1">
    <location>
        <begin position="41"/>
        <end position="62"/>
    </location>
</feature>
<dbReference type="EMBL" id="JACXXH010000001">
    <property type="protein sequence ID" value="MBD3861850.1"/>
    <property type="molecule type" value="Genomic_DNA"/>
</dbReference>
<evidence type="ECO:0000313" key="2">
    <source>
        <dbReference type="EMBL" id="MBD3861850.1"/>
    </source>
</evidence>
<proteinExistence type="predicted"/>
<protein>
    <submittedName>
        <fullName evidence="2">Uncharacterized protein</fullName>
    </submittedName>
</protein>